<dbReference type="RefSeq" id="WP_310865955.1">
    <property type="nucleotide sequence ID" value="NZ_JAVLSF010000171.1"/>
</dbReference>
<name>A0AAJ2H2I7_9HYPH</name>
<dbReference type="AlphaFoldDB" id="A0AAJ2H2I7"/>
<proteinExistence type="predicted"/>
<dbReference type="InterPro" id="IPR019117">
    <property type="entry name" value="CRISPR-assoc_protein_Cmr3"/>
</dbReference>
<evidence type="ECO:0000313" key="2">
    <source>
        <dbReference type="Proteomes" id="UP001268610"/>
    </source>
</evidence>
<organism evidence="1 2">
    <name type="scientific">Rhizobium hidalgonense</name>
    <dbReference type="NCBI Taxonomy" id="1538159"/>
    <lineage>
        <taxon>Bacteria</taxon>
        <taxon>Pseudomonadati</taxon>
        <taxon>Pseudomonadota</taxon>
        <taxon>Alphaproteobacteria</taxon>
        <taxon>Hyphomicrobiales</taxon>
        <taxon>Rhizobiaceae</taxon>
        <taxon>Rhizobium/Agrobacterium group</taxon>
        <taxon>Rhizobium</taxon>
    </lineage>
</organism>
<feature type="non-terminal residue" evidence="1">
    <location>
        <position position="224"/>
    </location>
</feature>
<dbReference type="Proteomes" id="UP001268610">
    <property type="component" value="Unassembled WGS sequence"/>
</dbReference>
<protein>
    <submittedName>
        <fullName evidence="1">Type III-B CRISPR module-associated Cmr3 family protein</fullName>
    </submittedName>
</protein>
<sequence length="224" mass="24507">MNNTAYLVESLAPLVFRSGKPFGAQSSAQDVVFPLPSSAAGLTRALSIEQGVGQYQEYAQKLKDADYQKLLSIESQGPFLVRFDPSDPDNYTVLLPKPANALYFENKDSKETQLVRLSPKAFDDESCGSDLPQGLLPVQMQQDIKGKPKGGVAYWSLQHFLQWQQGQTLTFKAVEADGLQSLPIDIRTHVALDDISLASDDGKLFQTASFDLGHNAQAKGGWTP</sequence>
<gene>
    <name evidence="1" type="ORF">RJJ65_35125</name>
</gene>
<dbReference type="Pfam" id="PF09700">
    <property type="entry name" value="Cas_Cmr3"/>
    <property type="match status" value="1"/>
</dbReference>
<comment type="caution">
    <text evidence="1">The sequence shown here is derived from an EMBL/GenBank/DDBJ whole genome shotgun (WGS) entry which is preliminary data.</text>
</comment>
<reference evidence="1" key="1">
    <citation type="submission" date="2023-04" db="EMBL/GenBank/DDBJ databases">
        <title>Genomic characterization of faba bean (Vicia faba) microsymbionts in Mexican soils.</title>
        <authorList>
            <person name="Rivera Orduna F.N."/>
            <person name="Guevara-Luna J."/>
            <person name="Yan J."/>
            <person name="Arroyo-Herrera I."/>
            <person name="Li Y."/>
            <person name="Vasquez-Murrieta M.S."/>
            <person name="Wang E.T."/>
        </authorList>
    </citation>
    <scope>NUCLEOTIDE SEQUENCE</scope>
    <source>
        <strain evidence="1">CH26</strain>
    </source>
</reference>
<dbReference type="EMBL" id="JAVLSF010000171">
    <property type="protein sequence ID" value="MDR9777769.1"/>
    <property type="molecule type" value="Genomic_DNA"/>
</dbReference>
<accession>A0AAJ2H2I7</accession>
<evidence type="ECO:0000313" key="1">
    <source>
        <dbReference type="EMBL" id="MDR9777769.1"/>
    </source>
</evidence>